<keyword evidence="3" id="KW-1185">Reference proteome</keyword>
<dbReference type="AlphaFoldDB" id="A0A4P9W981"/>
<evidence type="ECO:0000256" key="1">
    <source>
        <dbReference type="SAM" id="MobiDB-lite"/>
    </source>
</evidence>
<gene>
    <name evidence="2" type="ORF">BDK51DRAFT_39064</name>
</gene>
<dbReference type="Proteomes" id="UP000269721">
    <property type="component" value="Unassembled WGS sequence"/>
</dbReference>
<feature type="compositionally biased region" description="Basic and acidic residues" evidence="1">
    <location>
        <begin position="82"/>
        <end position="103"/>
    </location>
</feature>
<proteinExistence type="predicted"/>
<accession>A0A4P9W981</accession>
<protein>
    <submittedName>
        <fullName evidence="2">Uncharacterized protein</fullName>
    </submittedName>
</protein>
<evidence type="ECO:0000313" key="2">
    <source>
        <dbReference type="EMBL" id="RKO88055.1"/>
    </source>
</evidence>
<name>A0A4P9W981_9FUNG</name>
<reference evidence="3" key="1">
    <citation type="journal article" date="2018" name="Nat. Microbiol.">
        <title>Leveraging single-cell genomics to expand the fungal tree of life.</title>
        <authorList>
            <person name="Ahrendt S.R."/>
            <person name="Quandt C.A."/>
            <person name="Ciobanu D."/>
            <person name="Clum A."/>
            <person name="Salamov A."/>
            <person name="Andreopoulos B."/>
            <person name="Cheng J.F."/>
            <person name="Woyke T."/>
            <person name="Pelin A."/>
            <person name="Henrissat B."/>
            <person name="Reynolds N.K."/>
            <person name="Benny G.L."/>
            <person name="Smith M.E."/>
            <person name="James T.Y."/>
            <person name="Grigoriev I.V."/>
        </authorList>
    </citation>
    <scope>NUCLEOTIDE SEQUENCE [LARGE SCALE GENOMIC DNA]</scope>
</reference>
<feature type="region of interest" description="Disordered" evidence="1">
    <location>
        <begin position="71"/>
        <end position="133"/>
    </location>
</feature>
<evidence type="ECO:0000313" key="3">
    <source>
        <dbReference type="Proteomes" id="UP000269721"/>
    </source>
</evidence>
<sequence>MQNPAHALTFIFSAGIPRRDTICHLGCKLRFPVSGFRLPETGVPSHPLNTNKGDVQDNLLFPRLQVCPMDQHEELPAPGPVSDDRDKLPAELDPPFVHEELDGHPMVPLRADSRSGKPPPPLRVDSTKAVSEKDRVLSAATGVSVESLKGAEVPEKDRMQIVFQVLGGFTFC</sequence>
<organism evidence="2 3">
    <name type="scientific">Blyttiomyces helicus</name>
    <dbReference type="NCBI Taxonomy" id="388810"/>
    <lineage>
        <taxon>Eukaryota</taxon>
        <taxon>Fungi</taxon>
        <taxon>Fungi incertae sedis</taxon>
        <taxon>Chytridiomycota</taxon>
        <taxon>Chytridiomycota incertae sedis</taxon>
        <taxon>Chytridiomycetes</taxon>
        <taxon>Chytridiomycetes incertae sedis</taxon>
        <taxon>Blyttiomyces</taxon>
    </lineage>
</organism>
<dbReference type="EMBL" id="KZ996972">
    <property type="protein sequence ID" value="RKO88055.1"/>
    <property type="molecule type" value="Genomic_DNA"/>
</dbReference>